<dbReference type="Gene3D" id="3.40.50.620">
    <property type="entry name" value="HUPs"/>
    <property type="match status" value="1"/>
</dbReference>
<evidence type="ECO:0000313" key="8">
    <source>
        <dbReference type="EMBL" id="QSW38003.1"/>
    </source>
</evidence>
<dbReference type="Pfam" id="PF01171">
    <property type="entry name" value="ATP_bind_3"/>
    <property type="match status" value="1"/>
</dbReference>
<evidence type="ECO:0000259" key="7">
    <source>
        <dbReference type="Pfam" id="PF01171"/>
    </source>
</evidence>
<dbReference type="PANTHER" id="PTHR43033:SF1">
    <property type="entry name" value="TRNA(ILE)-LYSIDINE SYNTHASE-RELATED"/>
    <property type="match status" value="1"/>
</dbReference>
<dbReference type="InterPro" id="IPR012094">
    <property type="entry name" value="tRNA_Ile_lys_synt"/>
</dbReference>
<gene>
    <name evidence="6 8" type="primary">tilS</name>
    <name evidence="8" type="ORF">JSR06_00145</name>
</gene>
<dbReference type="HAMAP" id="MF_01161">
    <property type="entry name" value="tRNA_Ile_lys_synt"/>
    <property type="match status" value="1"/>
</dbReference>
<dbReference type="CDD" id="cd01992">
    <property type="entry name" value="TilS_N"/>
    <property type="match status" value="1"/>
</dbReference>
<keyword evidence="1 6" id="KW-0436">Ligase</keyword>
<evidence type="ECO:0000256" key="1">
    <source>
        <dbReference type="ARBA" id="ARBA00022598"/>
    </source>
</evidence>
<dbReference type="EMBL" id="CP071412">
    <property type="protein sequence ID" value="QSW38003.1"/>
    <property type="molecule type" value="Genomic_DNA"/>
</dbReference>
<feature type="binding site" evidence="6">
    <location>
        <begin position="25"/>
        <end position="30"/>
    </location>
    <ligand>
        <name>ATP</name>
        <dbReference type="ChEBI" id="CHEBI:30616"/>
    </ligand>
</feature>
<dbReference type="PANTHER" id="PTHR43033">
    <property type="entry name" value="TRNA(ILE)-LYSIDINE SYNTHASE-RELATED"/>
    <property type="match status" value="1"/>
</dbReference>
<proteinExistence type="inferred from homology"/>
<dbReference type="NCBIfam" id="TIGR02432">
    <property type="entry name" value="lysidine_TilS_N"/>
    <property type="match status" value="1"/>
</dbReference>
<comment type="similarity">
    <text evidence="6">Belongs to the tRNA(Ile)-lysidine synthase family.</text>
</comment>
<dbReference type="InterPro" id="IPR014729">
    <property type="entry name" value="Rossmann-like_a/b/a_fold"/>
</dbReference>
<accession>A0A975AEQ6</accession>
<evidence type="ECO:0000256" key="3">
    <source>
        <dbReference type="ARBA" id="ARBA00022741"/>
    </source>
</evidence>
<comment type="function">
    <text evidence="6">Ligates lysine onto the cytidine present at position 34 of the AUA codon-specific tRNA(Ile) that contains the anticodon CAU, in an ATP-dependent manner. Cytidine is converted to lysidine, thus changing the amino acid specificity of the tRNA from methionine to isoleucine.</text>
</comment>
<dbReference type="GO" id="GO:0005737">
    <property type="term" value="C:cytoplasm"/>
    <property type="evidence" value="ECO:0007669"/>
    <property type="project" value="UniProtKB-SubCell"/>
</dbReference>
<dbReference type="AlphaFoldDB" id="A0A975AEQ6"/>
<feature type="domain" description="tRNA(Ile)-lysidine/2-thiocytidine synthase N-terminal" evidence="7">
    <location>
        <begin position="20"/>
        <end position="194"/>
    </location>
</feature>
<comment type="subcellular location">
    <subcellularLocation>
        <location evidence="6">Cytoplasm</location>
    </subcellularLocation>
</comment>
<dbReference type="GO" id="GO:0005524">
    <property type="term" value="F:ATP binding"/>
    <property type="evidence" value="ECO:0007669"/>
    <property type="project" value="UniProtKB-UniRule"/>
</dbReference>
<dbReference type="GO" id="GO:0032267">
    <property type="term" value="F:tRNA(Ile)-lysidine synthase activity"/>
    <property type="evidence" value="ECO:0007669"/>
    <property type="project" value="UniProtKB-EC"/>
</dbReference>
<reference evidence="8" key="2">
    <citation type="submission" date="2021-03" db="EMBL/GenBank/DDBJ databases">
        <title>Alternative transmission patterns in independently acquired nutritional co-symbionts of Dictyopharidae planthoppers.</title>
        <authorList>
            <person name="Michalik A."/>
            <person name="Lukasik P."/>
        </authorList>
    </citation>
    <scope>NUCLEOTIDE SEQUENCE</scope>
    <source>
        <strain evidence="8">RANSCY</strain>
    </source>
</reference>
<comment type="domain">
    <text evidence="6">The N-terminal region contains the highly conserved SGGXDS motif, predicted to be a P-loop motif involved in ATP binding.</text>
</comment>
<comment type="catalytic activity">
    <reaction evidence="5 6">
        <text>cytidine(34) in tRNA(Ile2) + L-lysine + ATP = lysidine(34) in tRNA(Ile2) + AMP + diphosphate + H(+)</text>
        <dbReference type="Rhea" id="RHEA:43744"/>
        <dbReference type="Rhea" id="RHEA-COMP:10625"/>
        <dbReference type="Rhea" id="RHEA-COMP:10670"/>
        <dbReference type="ChEBI" id="CHEBI:15378"/>
        <dbReference type="ChEBI" id="CHEBI:30616"/>
        <dbReference type="ChEBI" id="CHEBI:32551"/>
        <dbReference type="ChEBI" id="CHEBI:33019"/>
        <dbReference type="ChEBI" id="CHEBI:82748"/>
        <dbReference type="ChEBI" id="CHEBI:83665"/>
        <dbReference type="ChEBI" id="CHEBI:456215"/>
        <dbReference type="EC" id="6.3.4.19"/>
    </reaction>
</comment>
<dbReference type="SUPFAM" id="SSF52402">
    <property type="entry name" value="Adenine nucleotide alpha hydrolases-like"/>
    <property type="match status" value="1"/>
</dbReference>
<evidence type="ECO:0000256" key="5">
    <source>
        <dbReference type="ARBA" id="ARBA00048539"/>
    </source>
</evidence>
<keyword evidence="3 6" id="KW-0547">Nucleotide-binding</keyword>
<evidence type="ECO:0000313" key="9">
    <source>
        <dbReference type="Proteomes" id="UP000663347"/>
    </source>
</evidence>
<keyword evidence="6" id="KW-0963">Cytoplasm</keyword>
<sequence>MFNISKSILFLKKILSGSNFAISYSGGIDSSILLKATYNIKGCMLIHINHGLDKQSLIWEKKCKSDAIKYKLNIKVIRIKLNTKYIKDMGLEGACRLYRYRAISDYLRNNNIRYLVTGHNLDDLVETFLINVFRGCGLFGLKPINTVSFNFGIFIIRPFINIPRADLFEFFKPINNHIIDKSNFSFRFKRNVVRFVLSNYISVFFRKYMISIRRTTYLIYDYIKFLYSVAKEDISNTNMLIYKIRKLPNFRIRNIIIYILRNNGFGIKSMSWLNEVVKQVLSCKSKMLITNKNVRITLEKETLTFLFN</sequence>
<dbReference type="InterPro" id="IPR012795">
    <property type="entry name" value="tRNA_Ile_lys_synt_N"/>
</dbReference>
<name>A0A975AEQ6_9PROT</name>
<dbReference type="Proteomes" id="UP000663347">
    <property type="component" value="Chromosome"/>
</dbReference>
<evidence type="ECO:0000256" key="4">
    <source>
        <dbReference type="ARBA" id="ARBA00022840"/>
    </source>
</evidence>
<keyword evidence="4 6" id="KW-0067">ATP-binding</keyword>
<dbReference type="GO" id="GO:0006400">
    <property type="term" value="P:tRNA modification"/>
    <property type="evidence" value="ECO:0007669"/>
    <property type="project" value="UniProtKB-UniRule"/>
</dbReference>
<evidence type="ECO:0000256" key="2">
    <source>
        <dbReference type="ARBA" id="ARBA00022694"/>
    </source>
</evidence>
<evidence type="ECO:0000256" key="6">
    <source>
        <dbReference type="HAMAP-Rule" id="MF_01161"/>
    </source>
</evidence>
<keyword evidence="2 6" id="KW-0819">tRNA processing</keyword>
<protein>
    <recommendedName>
        <fullName evidence="6">tRNA(Ile)-lysidine synthase</fullName>
        <ecNumber evidence="6">6.3.4.19</ecNumber>
    </recommendedName>
    <alternativeName>
        <fullName evidence="6">tRNA(Ile)-2-lysyl-cytidine synthase</fullName>
    </alternativeName>
    <alternativeName>
        <fullName evidence="6">tRNA(Ile)-lysidine synthetase</fullName>
    </alternativeName>
</protein>
<dbReference type="EC" id="6.3.4.19" evidence="6"/>
<reference evidence="8" key="1">
    <citation type="submission" date="2021-02" db="EMBL/GenBank/DDBJ databases">
        <authorList>
            <person name="Franco D."/>
        </authorList>
    </citation>
    <scope>NUCLEOTIDE SEQUENCE</scope>
    <source>
        <strain evidence="8">RANSCY</strain>
    </source>
</reference>
<organism evidence="8 9">
    <name type="scientific">Candidatus Vidania fulgoroideorum</name>
    <dbReference type="NCBI Taxonomy" id="881286"/>
    <lineage>
        <taxon>Bacteria</taxon>
        <taxon>Pseudomonadati</taxon>
        <taxon>Pseudomonadota</taxon>
        <taxon>Betaproteobacteria</taxon>
        <taxon>Candidatus Vidania</taxon>
    </lineage>
</organism>
<dbReference type="InterPro" id="IPR011063">
    <property type="entry name" value="TilS/TtcA_N"/>
</dbReference>